<protein>
    <recommendedName>
        <fullName evidence="5">Short-chain dehydrogenase</fullName>
    </recommendedName>
</protein>
<evidence type="ECO:0000256" key="1">
    <source>
        <dbReference type="ARBA" id="ARBA00006484"/>
    </source>
</evidence>
<dbReference type="NCBIfam" id="NF005449">
    <property type="entry name" value="PRK07041.1"/>
    <property type="match status" value="1"/>
</dbReference>
<comment type="caution">
    <text evidence="3">The sequence shown here is derived from an EMBL/GenBank/DDBJ whole genome shotgun (WGS) entry which is preliminary data.</text>
</comment>
<dbReference type="AlphaFoldDB" id="A0A0V7ZMA8"/>
<evidence type="ECO:0000313" key="3">
    <source>
        <dbReference type="EMBL" id="KST65715.1"/>
    </source>
</evidence>
<dbReference type="InterPro" id="IPR036291">
    <property type="entry name" value="NAD(P)-bd_dom_sf"/>
</dbReference>
<reference evidence="3 4" key="1">
    <citation type="journal article" date="2015" name="Genome Announc.">
        <title>Draft Genome of the Euendolithic (true boring) Cyanobacterium Mastigocoleus testarum strain BC008.</title>
        <authorList>
            <person name="Guida B.S."/>
            <person name="Garcia-Pichel F."/>
        </authorList>
    </citation>
    <scope>NUCLEOTIDE SEQUENCE [LARGE SCALE GENOMIC DNA]</scope>
    <source>
        <strain evidence="3 4">BC008</strain>
    </source>
</reference>
<dbReference type="RefSeq" id="WP_058183987.1">
    <property type="nucleotide sequence ID" value="NZ_LMTZ01000105.1"/>
</dbReference>
<dbReference type="InterPro" id="IPR002347">
    <property type="entry name" value="SDR_fam"/>
</dbReference>
<dbReference type="PANTHER" id="PTHR43477:SF1">
    <property type="entry name" value="DIHYDROANTICAPSIN 7-DEHYDROGENASE"/>
    <property type="match status" value="1"/>
</dbReference>
<dbReference type="PRINTS" id="PR00081">
    <property type="entry name" value="GDHRDH"/>
</dbReference>
<dbReference type="PANTHER" id="PTHR43477">
    <property type="entry name" value="DIHYDROANTICAPSIN 7-DEHYDROGENASE"/>
    <property type="match status" value="1"/>
</dbReference>
<evidence type="ECO:0008006" key="5">
    <source>
        <dbReference type="Google" id="ProtNLM"/>
    </source>
</evidence>
<dbReference type="Pfam" id="PF13561">
    <property type="entry name" value="adh_short_C2"/>
    <property type="match status" value="1"/>
</dbReference>
<dbReference type="OrthoDB" id="9806974at2"/>
<gene>
    <name evidence="3" type="ORF">BC008_22320</name>
</gene>
<organism evidence="3 4">
    <name type="scientific">Mastigocoleus testarum BC008</name>
    <dbReference type="NCBI Taxonomy" id="371196"/>
    <lineage>
        <taxon>Bacteria</taxon>
        <taxon>Bacillati</taxon>
        <taxon>Cyanobacteriota</taxon>
        <taxon>Cyanophyceae</taxon>
        <taxon>Nostocales</taxon>
        <taxon>Hapalosiphonaceae</taxon>
        <taxon>Mastigocoleus</taxon>
    </lineage>
</organism>
<dbReference type="Gene3D" id="3.40.50.720">
    <property type="entry name" value="NAD(P)-binding Rossmann-like Domain"/>
    <property type="match status" value="1"/>
</dbReference>
<proteinExistence type="inferred from homology"/>
<keyword evidence="4" id="KW-1185">Reference proteome</keyword>
<evidence type="ECO:0000256" key="2">
    <source>
        <dbReference type="ARBA" id="ARBA00023002"/>
    </source>
</evidence>
<keyword evidence="2" id="KW-0560">Oxidoreductase</keyword>
<evidence type="ECO:0000313" key="4">
    <source>
        <dbReference type="Proteomes" id="UP000053372"/>
    </source>
</evidence>
<name>A0A0V7ZMA8_9CYAN</name>
<comment type="similarity">
    <text evidence="1">Belongs to the short-chain dehydrogenases/reductases (SDR) family.</text>
</comment>
<dbReference type="Proteomes" id="UP000053372">
    <property type="component" value="Unassembled WGS sequence"/>
</dbReference>
<dbReference type="GO" id="GO:0016491">
    <property type="term" value="F:oxidoreductase activity"/>
    <property type="evidence" value="ECO:0007669"/>
    <property type="project" value="UniProtKB-KW"/>
</dbReference>
<dbReference type="EMBL" id="LMTZ01000105">
    <property type="protein sequence ID" value="KST65715.1"/>
    <property type="molecule type" value="Genomic_DNA"/>
</dbReference>
<sequence>MDSFSLKQKRVVIIGGSQGIGLAVAQAASAAGAWVAIASRSKDKLTRAATTILGEVETYSIDFTHEDEVADLFQNKIREFDHLVVTAFSFSGGPIAKLPMSDAKAIFEGKFWGAYQAIKYARPYLSDSGSITLFSGNMSQRPGGGGFAAGIAAGGALEILGRALAVELGPIRVNVISPGVVDTPAWGLLNDKFRETMFDQARQLFPVGRIAEPEDLAHATLALMTNKFITGVTLLVDGGEVLSMFPQPEMKEDVGKMTHPLVEIEV</sequence>
<dbReference type="InterPro" id="IPR051122">
    <property type="entry name" value="SDR_DHRS6-like"/>
</dbReference>
<accession>A0A0V7ZMA8</accession>
<dbReference type="SUPFAM" id="SSF51735">
    <property type="entry name" value="NAD(P)-binding Rossmann-fold domains"/>
    <property type="match status" value="1"/>
</dbReference>